<keyword evidence="2" id="KW-1185">Reference proteome</keyword>
<dbReference type="AlphaFoldDB" id="A0AA91DCV0"/>
<dbReference type="InterPro" id="IPR009883">
    <property type="entry name" value="YgfX"/>
</dbReference>
<comment type="caution">
    <text evidence="1">The sequence shown here is derived from an EMBL/GenBank/DDBJ whole genome shotgun (WGS) entry which is preliminary data.</text>
</comment>
<protein>
    <submittedName>
        <fullName evidence="1">Uncharacterized protein</fullName>
    </submittedName>
</protein>
<evidence type="ECO:0000313" key="1">
    <source>
        <dbReference type="EMBL" id="OAI26636.1"/>
    </source>
</evidence>
<name>A0AA91DCV0_9GAMM</name>
<accession>A0AA91DCV0</accession>
<sequence length="63" mass="7263">MQQGRGDFQSIRLRHTSVVSRMLVALHWLGENDIRGALVVFPDMLQPDQFRRLLVCLKITEIG</sequence>
<dbReference type="Pfam" id="PF07254">
    <property type="entry name" value="Cpta_toxin"/>
    <property type="match status" value="1"/>
</dbReference>
<proteinExistence type="predicted"/>
<organism evidence="1 2">
    <name type="scientific">Methylomonas koyamae</name>
    <dbReference type="NCBI Taxonomy" id="702114"/>
    <lineage>
        <taxon>Bacteria</taxon>
        <taxon>Pseudomonadati</taxon>
        <taxon>Pseudomonadota</taxon>
        <taxon>Gammaproteobacteria</taxon>
        <taxon>Methylococcales</taxon>
        <taxon>Methylococcaceae</taxon>
        <taxon>Methylomonas</taxon>
    </lineage>
</organism>
<gene>
    <name evidence="1" type="ORF">A1356_00420</name>
</gene>
<reference evidence="1 2" key="1">
    <citation type="submission" date="2016-03" db="EMBL/GenBank/DDBJ databases">
        <authorList>
            <person name="Heylen K."/>
            <person name="De Vos P."/>
            <person name="Vekeman B."/>
        </authorList>
    </citation>
    <scope>NUCLEOTIDE SEQUENCE [LARGE SCALE GENOMIC DNA]</scope>
    <source>
        <strain evidence="1 2">R-49807</strain>
    </source>
</reference>
<evidence type="ECO:0000313" key="2">
    <source>
        <dbReference type="Proteomes" id="UP000077734"/>
    </source>
</evidence>
<dbReference type="Proteomes" id="UP000077734">
    <property type="component" value="Unassembled WGS sequence"/>
</dbReference>
<dbReference type="EMBL" id="LUUL01000069">
    <property type="protein sequence ID" value="OAI26636.1"/>
    <property type="molecule type" value="Genomic_DNA"/>
</dbReference>